<keyword evidence="2" id="KW-1185">Reference proteome</keyword>
<evidence type="ECO:0000313" key="2">
    <source>
        <dbReference type="Proteomes" id="UP000070133"/>
    </source>
</evidence>
<dbReference type="AlphaFoldDB" id="A0A139HE76"/>
<accession>A0A139HE76</accession>
<gene>
    <name evidence="1" type="ORF">AC578_8277</name>
</gene>
<comment type="caution">
    <text evidence="1">The sequence shown here is derived from an EMBL/GenBank/DDBJ whole genome shotgun (WGS) entry which is preliminary data.</text>
</comment>
<name>A0A139HE76_9PEZI</name>
<protein>
    <submittedName>
        <fullName evidence="1">Uncharacterized protein</fullName>
    </submittedName>
</protein>
<sequence>MVGLESLPGRAALCKDIAWTSLPNPEIPESRFERAEEPLSLFCLDLDDDDDWDASINGCGTTCELTEAREACIQTWTTVGMVWYGMVWYGMVSPGSQ</sequence>
<evidence type="ECO:0000313" key="1">
    <source>
        <dbReference type="EMBL" id="KXT00723.1"/>
    </source>
</evidence>
<organism evidence="1 2">
    <name type="scientific">Pseudocercospora eumusae</name>
    <dbReference type="NCBI Taxonomy" id="321146"/>
    <lineage>
        <taxon>Eukaryota</taxon>
        <taxon>Fungi</taxon>
        <taxon>Dikarya</taxon>
        <taxon>Ascomycota</taxon>
        <taxon>Pezizomycotina</taxon>
        <taxon>Dothideomycetes</taxon>
        <taxon>Dothideomycetidae</taxon>
        <taxon>Mycosphaerellales</taxon>
        <taxon>Mycosphaerellaceae</taxon>
        <taxon>Pseudocercospora</taxon>
    </lineage>
</organism>
<dbReference type="OrthoDB" id="10536564at2759"/>
<proteinExistence type="predicted"/>
<reference evidence="1 2" key="1">
    <citation type="submission" date="2015-07" db="EMBL/GenBank/DDBJ databases">
        <title>Comparative genomics of the Sigatoka disease complex on banana suggests a link between parallel evolutionary changes in Pseudocercospora fijiensis and Pseudocercospora eumusae and increased virulence on the banana host.</title>
        <authorList>
            <person name="Chang T.-C."/>
            <person name="Salvucci A."/>
            <person name="Crous P.W."/>
            <person name="Stergiopoulos I."/>
        </authorList>
    </citation>
    <scope>NUCLEOTIDE SEQUENCE [LARGE SCALE GENOMIC DNA]</scope>
    <source>
        <strain evidence="1 2">CBS 114824</strain>
    </source>
</reference>
<dbReference type="Proteomes" id="UP000070133">
    <property type="component" value="Unassembled WGS sequence"/>
</dbReference>
<dbReference type="EMBL" id="LFZN01000068">
    <property type="protein sequence ID" value="KXT00723.1"/>
    <property type="molecule type" value="Genomic_DNA"/>
</dbReference>